<comment type="caution">
    <text evidence="1">The sequence shown here is derived from an EMBL/GenBank/DDBJ whole genome shotgun (WGS) entry which is preliminary data.</text>
</comment>
<dbReference type="SUPFAM" id="SSF54928">
    <property type="entry name" value="RNA-binding domain, RBD"/>
    <property type="match status" value="1"/>
</dbReference>
<gene>
    <name evidence="1" type="ORF">FN846DRAFT_914109</name>
</gene>
<evidence type="ECO:0000313" key="2">
    <source>
        <dbReference type="Proteomes" id="UP000326924"/>
    </source>
</evidence>
<dbReference type="EMBL" id="VXIS01000454">
    <property type="protein sequence ID" value="KAA8893370.1"/>
    <property type="molecule type" value="Genomic_DNA"/>
</dbReference>
<dbReference type="OrthoDB" id="422086at2759"/>
<proteinExistence type="predicted"/>
<dbReference type="InterPro" id="IPR035979">
    <property type="entry name" value="RBD_domain_sf"/>
</dbReference>
<dbReference type="InParanoid" id="A0A5J5EDL7"/>
<evidence type="ECO:0008006" key="3">
    <source>
        <dbReference type="Google" id="ProtNLM"/>
    </source>
</evidence>
<protein>
    <recommendedName>
        <fullName evidence="3">RRM domain-containing protein</fullName>
    </recommendedName>
</protein>
<organism evidence="1 2">
    <name type="scientific">Sphaerosporella brunnea</name>
    <dbReference type="NCBI Taxonomy" id="1250544"/>
    <lineage>
        <taxon>Eukaryota</taxon>
        <taxon>Fungi</taxon>
        <taxon>Dikarya</taxon>
        <taxon>Ascomycota</taxon>
        <taxon>Pezizomycotina</taxon>
        <taxon>Pezizomycetes</taxon>
        <taxon>Pezizales</taxon>
        <taxon>Pyronemataceae</taxon>
        <taxon>Sphaerosporella</taxon>
    </lineage>
</organism>
<dbReference type="AlphaFoldDB" id="A0A5J5EDL7"/>
<keyword evidence="2" id="KW-1185">Reference proteome</keyword>
<sequence>MDRNATLSPPPVRKVDLVQAMFSRALAEMHRTREPIKSSEMEVQPAAPDPFLGAAVNSNEGKRKVAAGGLNWVPPHLRDVVSKQEEMEIGKAQQQAQMVEAKVAPFENLKEIVASRKHLPPHLRMATTPALPQNKEVAGDSNKPIAVSAPVATTLSGITAGNGTGFETGFSGFLTPNAGPSANAGFANKPVSTVPNPTGAPAAAIGSIPPKRPLVGLTVGNGTGVTPTVGANANIGSTNGTPVVATAPLIASNVNTKGMIFTAWPTAEVRGRAPSQKRSVLLRNLSPRARLSDLTAICKNTGVIERFEILGSGRAAVYFVDQTTADAFLARTANGVTYKNTCIFVEPHNQVDVLSGRLREAMEKGARRIIRIVGIVDAQQLKDAYKELVGGSVEHLKGLDETAILRILANQISSPLHVESAMVKRNSGGFLEGRVVWGKTDIALKAFPVLRKSDILEGCNIQFGDDPCDTISLTNPAAARP</sequence>
<evidence type="ECO:0000313" key="1">
    <source>
        <dbReference type="EMBL" id="KAA8893370.1"/>
    </source>
</evidence>
<dbReference type="GO" id="GO:0003676">
    <property type="term" value="F:nucleic acid binding"/>
    <property type="evidence" value="ECO:0007669"/>
    <property type="project" value="InterPro"/>
</dbReference>
<accession>A0A5J5EDL7</accession>
<name>A0A5J5EDL7_9PEZI</name>
<dbReference type="Proteomes" id="UP000326924">
    <property type="component" value="Unassembled WGS sequence"/>
</dbReference>
<reference evidence="1 2" key="1">
    <citation type="submission" date="2019-09" db="EMBL/GenBank/DDBJ databases">
        <title>Draft genome of the ectomycorrhizal ascomycete Sphaerosporella brunnea.</title>
        <authorList>
            <consortium name="DOE Joint Genome Institute"/>
            <person name="Benucci G.M."/>
            <person name="Marozzi G."/>
            <person name="Antonielli L."/>
            <person name="Sanchez S."/>
            <person name="Marco P."/>
            <person name="Wang X."/>
            <person name="Falini L.B."/>
            <person name="Barry K."/>
            <person name="Haridas S."/>
            <person name="Lipzen A."/>
            <person name="Labutti K."/>
            <person name="Grigoriev I.V."/>
            <person name="Murat C."/>
            <person name="Martin F."/>
            <person name="Albertini E."/>
            <person name="Donnini D."/>
            <person name="Bonito G."/>
        </authorList>
    </citation>
    <scope>NUCLEOTIDE SEQUENCE [LARGE SCALE GENOMIC DNA]</scope>
    <source>
        <strain evidence="1 2">Sb_GMNB300</strain>
    </source>
</reference>